<dbReference type="Gene3D" id="3.30.70.1430">
    <property type="entry name" value="Multidrug efflux transporter AcrB pore domain"/>
    <property type="match status" value="2"/>
</dbReference>
<feature type="transmembrane region" description="Helical" evidence="2">
    <location>
        <begin position="989"/>
        <end position="1011"/>
    </location>
</feature>
<feature type="transmembrane region" description="Helical" evidence="2">
    <location>
        <begin position="12"/>
        <end position="30"/>
    </location>
</feature>
<feature type="transmembrane region" description="Helical" evidence="2">
    <location>
        <begin position="463"/>
        <end position="489"/>
    </location>
</feature>
<sequence>MFNAFYRDKRLLVLSIAVIIVAGLSSYFVLPRLEDPTLTPRFAIVTTLFPGARADRVEVLVSDRMEEELQEIEEIKEIRSTSRAGASAMVIELRDDVYEVGEIWSRIRDKIDDAQALFPEGVGEPDIEMITTKAYASILGLKWTLDDKPNYAILLRLTEQLEDRLRAIPGTEDVETFGDPEEEIAVEVRQAQLASVGLTAADVAQQLAASDAKLSAGQVRSTESDFLMEVDSELDSIDRIASTPIRYGSGGSFVRLGDVATVQKGIVQPPSSMAIVHGAPAVILGTLVRSDFRLDLWNADAQQVVADFEADLPRGVEVAHMFEQSPYVEARLVNLLWNLLMGGAAVVFVIFFLMGWRSAIVVGTALPLSAFMVLAGMRFMEIPMHQMSITGLIIALGLLIDNAIVMVDEVKTRMEEGDGGAHAVAAATRHLAIPLFGSTLTTGLAFAPIALMPGPAGEFVGTIAISVMLAISSSFILAMTVTPALAAIFENTSDALGRHWWVNGLHSPKLTRTWQNTVDFLLSRPLLSIGLSISLPLIGFVQARFLQEQFFPAADRNQFQIELELPPQASIYHTEATAKRISEIALAHPEVTGIDWILGQSAPSFYYNIVKRRENNAPYGQAIVHLKSAEGAQHVINLLQKEFDRHVPEARAIARQLEQGPPFDAPVELQIFGPDLHVLRELGEEIRAQLALIPEVTHTRSDLGDDLPKFALILDEEKARLAGLDHTQVARQLAAATEGAVGGTVLEETEELPVRVRLPEAERAKLTDISSLDLISPTASGDGPLKTIPLSAIGTLELKPEISAVTRLDKQRMNEVKAYIQAGVLPSVVLNKLQARMEAAGIELPTGYHLSLGGEAKGRNQAIGNLMSSVGVLMVLMVATLVLSFSSFRAATLIGGVGFLSVGLGLASLWLFGFPFGFMAIVGTMGLIGVAINDSIVVLAALREDEKAREGDPLAVREVVMKATRHVVATTATTVVGFLPLVLAGGGFWPPLAISIAGGVVGATMLALTFVPTVHMVFANPAVLRLPCRKKNPPVRSAAPSQADPVSEEGLPLYS</sequence>
<evidence type="ECO:0000313" key="4">
    <source>
        <dbReference type="Proteomes" id="UP000239388"/>
    </source>
</evidence>
<name>A0A2S8G8A7_9BACT</name>
<dbReference type="GO" id="GO:0042910">
    <property type="term" value="F:xenobiotic transmembrane transporter activity"/>
    <property type="evidence" value="ECO:0007669"/>
    <property type="project" value="TreeGrafter"/>
</dbReference>
<gene>
    <name evidence="3" type="ORF">C5Y98_05505</name>
</gene>
<feature type="transmembrane region" description="Helical" evidence="2">
    <location>
        <begin position="431"/>
        <end position="451"/>
    </location>
</feature>
<evidence type="ECO:0000256" key="1">
    <source>
        <dbReference type="SAM" id="MobiDB-lite"/>
    </source>
</evidence>
<dbReference type="Pfam" id="PF00873">
    <property type="entry name" value="ACR_tran"/>
    <property type="match status" value="1"/>
</dbReference>
<dbReference type="PANTHER" id="PTHR32063">
    <property type="match status" value="1"/>
</dbReference>
<keyword evidence="2" id="KW-0812">Transmembrane</keyword>
<keyword evidence="2" id="KW-1133">Transmembrane helix</keyword>
<feature type="transmembrane region" description="Helical" evidence="2">
    <location>
        <begin position="335"/>
        <end position="353"/>
    </location>
</feature>
<dbReference type="OrthoDB" id="9757876at2"/>
<feature type="transmembrane region" description="Helical" evidence="2">
    <location>
        <begin position="890"/>
        <end position="912"/>
    </location>
</feature>
<dbReference type="PRINTS" id="PR00702">
    <property type="entry name" value="ACRIFLAVINRP"/>
</dbReference>
<feature type="transmembrane region" description="Helical" evidence="2">
    <location>
        <begin position="963"/>
        <end position="983"/>
    </location>
</feature>
<evidence type="ECO:0000313" key="3">
    <source>
        <dbReference type="EMBL" id="PQO40678.1"/>
    </source>
</evidence>
<dbReference type="AlphaFoldDB" id="A0A2S8G8A7"/>
<dbReference type="SUPFAM" id="SSF82714">
    <property type="entry name" value="Multidrug efflux transporter AcrB TolC docking domain, DN and DC subdomains"/>
    <property type="match status" value="2"/>
</dbReference>
<evidence type="ECO:0000256" key="2">
    <source>
        <dbReference type="SAM" id="Phobius"/>
    </source>
</evidence>
<dbReference type="PANTHER" id="PTHR32063:SF18">
    <property type="entry name" value="CATION EFFLUX SYSTEM PROTEIN"/>
    <property type="match status" value="1"/>
</dbReference>
<organism evidence="3 4">
    <name type="scientific">Blastopirellula marina</name>
    <dbReference type="NCBI Taxonomy" id="124"/>
    <lineage>
        <taxon>Bacteria</taxon>
        <taxon>Pseudomonadati</taxon>
        <taxon>Planctomycetota</taxon>
        <taxon>Planctomycetia</taxon>
        <taxon>Pirellulales</taxon>
        <taxon>Pirellulaceae</taxon>
        <taxon>Blastopirellula</taxon>
    </lineage>
</organism>
<feature type="transmembrane region" description="Helical" evidence="2">
    <location>
        <begin position="386"/>
        <end position="407"/>
    </location>
</feature>
<feature type="transmembrane region" description="Helical" evidence="2">
    <location>
        <begin position="862"/>
        <end position="883"/>
    </location>
</feature>
<dbReference type="RefSeq" id="WP_105352343.1">
    <property type="nucleotide sequence ID" value="NZ_PUIB01000008.1"/>
</dbReference>
<feature type="transmembrane region" description="Helical" evidence="2">
    <location>
        <begin position="526"/>
        <end position="546"/>
    </location>
</feature>
<dbReference type="SUPFAM" id="SSF82693">
    <property type="entry name" value="Multidrug efflux transporter AcrB pore domain, PN1, PN2, PC1 and PC2 subdomains"/>
    <property type="match status" value="3"/>
</dbReference>
<dbReference type="Gene3D" id="3.30.70.1440">
    <property type="entry name" value="Multidrug efflux transporter AcrB pore domain"/>
    <property type="match status" value="1"/>
</dbReference>
<proteinExistence type="predicted"/>
<dbReference type="GO" id="GO:0005886">
    <property type="term" value="C:plasma membrane"/>
    <property type="evidence" value="ECO:0007669"/>
    <property type="project" value="TreeGrafter"/>
</dbReference>
<reference evidence="3 4" key="1">
    <citation type="submission" date="2018-02" db="EMBL/GenBank/DDBJ databases">
        <title>Comparative genomes isolates from brazilian mangrove.</title>
        <authorList>
            <person name="Araujo J.E."/>
            <person name="Taketani R.G."/>
            <person name="Silva M.C.P."/>
            <person name="Loureco M.V."/>
            <person name="Andreote F.D."/>
        </authorList>
    </citation>
    <scope>NUCLEOTIDE SEQUENCE [LARGE SCALE GENOMIC DNA]</scope>
    <source>
        <strain evidence="3 4">NAP PRIS-MGV</strain>
    </source>
</reference>
<protein>
    <submittedName>
        <fullName evidence="3">Acriflavine resistance protein B</fullName>
    </submittedName>
</protein>
<dbReference type="InterPro" id="IPR001036">
    <property type="entry name" value="Acrflvin-R"/>
</dbReference>
<feature type="transmembrane region" description="Helical" evidence="2">
    <location>
        <begin position="918"/>
        <end position="942"/>
    </location>
</feature>
<feature type="transmembrane region" description="Helical" evidence="2">
    <location>
        <begin position="360"/>
        <end position="380"/>
    </location>
</feature>
<feature type="region of interest" description="Disordered" evidence="1">
    <location>
        <begin position="1033"/>
        <end position="1055"/>
    </location>
</feature>
<dbReference type="Proteomes" id="UP000239388">
    <property type="component" value="Unassembled WGS sequence"/>
</dbReference>
<dbReference type="InterPro" id="IPR027463">
    <property type="entry name" value="AcrB_DN_DC_subdom"/>
</dbReference>
<accession>A0A2S8G8A7</accession>
<dbReference type="SUPFAM" id="SSF82866">
    <property type="entry name" value="Multidrug efflux transporter AcrB transmembrane domain"/>
    <property type="match status" value="2"/>
</dbReference>
<dbReference type="EMBL" id="PUIB01000008">
    <property type="protein sequence ID" value="PQO40678.1"/>
    <property type="molecule type" value="Genomic_DNA"/>
</dbReference>
<dbReference type="Gene3D" id="3.30.70.1320">
    <property type="entry name" value="Multidrug efflux transporter AcrB pore domain like"/>
    <property type="match status" value="1"/>
</dbReference>
<keyword evidence="2" id="KW-0472">Membrane</keyword>
<comment type="caution">
    <text evidence="3">The sequence shown here is derived from an EMBL/GenBank/DDBJ whole genome shotgun (WGS) entry which is preliminary data.</text>
</comment>
<dbReference type="Gene3D" id="1.20.1640.10">
    <property type="entry name" value="Multidrug efflux transporter AcrB transmembrane domain"/>
    <property type="match status" value="2"/>
</dbReference>
<dbReference type="Gene3D" id="3.30.2090.10">
    <property type="entry name" value="Multidrug efflux transporter AcrB TolC docking domain, DN and DC subdomains"/>
    <property type="match status" value="2"/>
</dbReference>